<gene>
    <name evidence="1" type="ORF">GCM10023144_29510</name>
</gene>
<evidence type="ECO:0000313" key="2">
    <source>
        <dbReference type="Proteomes" id="UP001501671"/>
    </source>
</evidence>
<dbReference type="EMBL" id="BAABFO010000014">
    <property type="protein sequence ID" value="GAA4335818.1"/>
    <property type="molecule type" value="Genomic_DNA"/>
</dbReference>
<evidence type="ECO:0000313" key="1">
    <source>
        <dbReference type="EMBL" id="GAA4335818.1"/>
    </source>
</evidence>
<sequence>MRNADAGRRHADKLLRVRTRDRRPALVMAHVEIQGRPDPGFARRMVRCHYRLMDRYNDAEIVSLAVLTRSRRGPAWLAYRHERRGSRLEFRLPVAHLARWLDRWDELAAHAVGNPLLPPALEAGFTRAIERIDEEYGMAYVTSIERLAIQRGRAEGKLEGKMKARH</sequence>
<proteinExistence type="predicted"/>
<organism evidence="1 2">
    <name type="scientific">Pigmentiphaga soli</name>
    <dbReference type="NCBI Taxonomy" id="1007095"/>
    <lineage>
        <taxon>Bacteria</taxon>
        <taxon>Pseudomonadati</taxon>
        <taxon>Pseudomonadota</taxon>
        <taxon>Betaproteobacteria</taxon>
        <taxon>Burkholderiales</taxon>
        <taxon>Alcaligenaceae</taxon>
        <taxon>Pigmentiphaga</taxon>
    </lineage>
</organism>
<reference evidence="2" key="1">
    <citation type="journal article" date="2019" name="Int. J. Syst. Evol. Microbiol.">
        <title>The Global Catalogue of Microorganisms (GCM) 10K type strain sequencing project: providing services to taxonomists for standard genome sequencing and annotation.</title>
        <authorList>
            <consortium name="The Broad Institute Genomics Platform"/>
            <consortium name="The Broad Institute Genome Sequencing Center for Infectious Disease"/>
            <person name="Wu L."/>
            <person name="Ma J."/>
        </authorList>
    </citation>
    <scope>NUCLEOTIDE SEQUENCE [LARGE SCALE GENOMIC DNA]</scope>
    <source>
        <strain evidence="2">JCM 17666</strain>
    </source>
</reference>
<accession>A0ABP8H8E5</accession>
<comment type="caution">
    <text evidence="1">The sequence shown here is derived from an EMBL/GenBank/DDBJ whole genome shotgun (WGS) entry which is preliminary data.</text>
</comment>
<name>A0ABP8H8E5_9BURK</name>
<keyword evidence="2" id="KW-1185">Reference proteome</keyword>
<evidence type="ECO:0008006" key="3">
    <source>
        <dbReference type="Google" id="ProtNLM"/>
    </source>
</evidence>
<dbReference type="Proteomes" id="UP001501671">
    <property type="component" value="Unassembled WGS sequence"/>
</dbReference>
<protein>
    <recommendedName>
        <fullName evidence="3">Transposase</fullName>
    </recommendedName>
</protein>